<accession>A0A0R0E3D1</accession>
<dbReference type="SUPFAM" id="SSF53850">
    <property type="entry name" value="Periplasmic binding protein-like II"/>
    <property type="match status" value="1"/>
</dbReference>
<organism evidence="1 2">
    <name type="scientific">Stenotrophomonas acidaminiphila</name>
    <dbReference type="NCBI Taxonomy" id="128780"/>
    <lineage>
        <taxon>Bacteria</taxon>
        <taxon>Pseudomonadati</taxon>
        <taxon>Pseudomonadota</taxon>
        <taxon>Gammaproteobacteria</taxon>
        <taxon>Lysobacterales</taxon>
        <taxon>Lysobacteraceae</taxon>
        <taxon>Stenotrophomonas</taxon>
    </lineage>
</organism>
<dbReference type="PANTHER" id="PTHR35841">
    <property type="entry name" value="PHOSPHONATES-BINDING PERIPLASMIC PROTEIN"/>
    <property type="match status" value="1"/>
</dbReference>
<name>A0A0R0E3D1_9GAMM</name>
<dbReference type="OrthoDB" id="225238at2"/>
<protein>
    <submittedName>
        <fullName evidence="1">Anion binding protein</fullName>
    </submittedName>
</protein>
<evidence type="ECO:0000313" key="2">
    <source>
        <dbReference type="Proteomes" id="UP000061010"/>
    </source>
</evidence>
<dbReference type="Proteomes" id="UP000061010">
    <property type="component" value="Chromosome"/>
</dbReference>
<evidence type="ECO:0000313" key="1">
    <source>
        <dbReference type="EMBL" id="ALJ27968.1"/>
    </source>
</evidence>
<reference evidence="1 2" key="1">
    <citation type="journal article" date="2015" name="Genome Announc.">
        <title>Complete Genome Sequencing of Stenotrophomonas acidaminiphila ZAC14D2_NAIMI4_2, a Multidrug-Resistant Strain Isolated from Sediments of a Polluted River in Mexico, Uncovers New Antibiotic Resistance Genes and a Novel Class-II Lasso Peptide Biosynthesis Gene Cluster.</title>
        <authorList>
            <person name="Vinuesa P."/>
            <person name="Ochoa-Sanchez L.E."/>
        </authorList>
    </citation>
    <scope>NUCLEOTIDE SEQUENCE [LARGE SCALE GENOMIC DNA]</scope>
    <source>
        <strain evidence="1 2">ZAC14D2_NAIMI4_2</strain>
    </source>
</reference>
<dbReference type="Gene3D" id="3.40.190.10">
    <property type="entry name" value="Periplasmic binding protein-like II"/>
    <property type="match status" value="2"/>
</dbReference>
<sequence precursor="true">MRVSRWLWGAVLVLSVALPAVAAAAERSVLVLGRLSDDPKSHYEQLKPLLDYVIPRMRDVGIVEGRILMAKDMQQMASYLRRGRVDWVTETAGTAMALRQRSGAEPLLLTERGGVAAYHSVFFVRRDSPINTLEELKGRSLAMQSVWSTSSYLVPVMELLAHGVRPEILLTPQDTPTADTVGYVFARSELNISTFVHKRVVDAGVVSSIDWLDERRVPAVFRRDMRVLYETEDVPRAVEMVRPGMDPAVRRRLQEVLLEASNDPTAGPALRKFFGTSAFHRLDPASQRALDRLRAGLARVRMEVE</sequence>
<dbReference type="PATRIC" id="fig|128780.6.peg.1583"/>
<dbReference type="KEGG" id="sacz:AOT14_15770"/>
<dbReference type="RefSeq" id="WP_054665017.1">
    <property type="nucleotide sequence ID" value="NZ_CP043570.1"/>
</dbReference>
<dbReference type="AlphaFoldDB" id="A0A0R0E3D1"/>
<dbReference type="Pfam" id="PF12974">
    <property type="entry name" value="Phosphonate-bd"/>
    <property type="match status" value="1"/>
</dbReference>
<dbReference type="PANTHER" id="PTHR35841:SF1">
    <property type="entry name" value="PHOSPHONATES-BINDING PERIPLASMIC PROTEIN"/>
    <property type="match status" value="1"/>
</dbReference>
<dbReference type="EMBL" id="CP012900">
    <property type="protein sequence ID" value="ALJ27968.1"/>
    <property type="molecule type" value="Genomic_DNA"/>
</dbReference>
<keyword evidence="2" id="KW-1185">Reference proteome</keyword>
<gene>
    <name evidence="1" type="ORF">AOT14_15770</name>
</gene>
<proteinExistence type="predicted"/>